<evidence type="ECO:0000259" key="10">
    <source>
        <dbReference type="Pfam" id="PF12705"/>
    </source>
</evidence>
<proteinExistence type="predicted"/>
<keyword evidence="9" id="KW-0234">DNA repair</keyword>
<keyword evidence="8" id="KW-0238">DNA-binding</keyword>
<keyword evidence="6" id="KW-0269">Exonuclease</keyword>
<dbReference type="RefSeq" id="WP_165875869.1">
    <property type="nucleotide sequence ID" value="NZ_SMAG01000003.1"/>
</dbReference>
<protein>
    <submittedName>
        <fullName evidence="11">ATP-dependent helicase/DNAse subunit B</fullName>
    </submittedName>
</protein>
<evidence type="ECO:0000256" key="8">
    <source>
        <dbReference type="ARBA" id="ARBA00023125"/>
    </source>
</evidence>
<evidence type="ECO:0000256" key="4">
    <source>
        <dbReference type="ARBA" id="ARBA00022801"/>
    </source>
</evidence>
<dbReference type="Gene3D" id="3.90.320.10">
    <property type="match status" value="1"/>
</dbReference>
<dbReference type="GO" id="GO:0004386">
    <property type="term" value="F:helicase activity"/>
    <property type="evidence" value="ECO:0007669"/>
    <property type="project" value="UniProtKB-KW"/>
</dbReference>
<organism evidence="11 12">
    <name type="scientific">Hazenella coriacea</name>
    <dbReference type="NCBI Taxonomy" id="1179467"/>
    <lineage>
        <taxon>Bacteria</taxon>
        <taxon>Bacillati</taxon>
        <taxon>Bacillota</taxon>
        <taxon>Bacilli</taxon>
        <taxon>Bacillales</taxon>
        <taxon>Thermoactinomycetaceae</taxon>
        <taxon>Hazenella</taxon>
    </lineage>
</organism>
<sequence>MLGKIYLHPVSQAFLGMGYDDSMDTEEIKTVYILPSHRQVRDLRKKVQAKHVQWRTFDQFVREISQQDDRHFLSPVEQHWIVQQVVAELESTQLLTYFSSLIGETDQWIHSIEKVIGELKRAGVLPARLSRLWSGKGDKWVELAIIYDRYQAYLDQYRLTDHEQPYLDIMTQLRTQTDLGMLPDRVVLESFYDANFLQEQLLKQLVSAGLHVELHLMWDENRPRLNDLTQPLVRRLQPLFQVNPVSRKIISSLKKESLIHLSEQAFFTAPEIKNADSTIEVIVASGIEAEVELMVTRLKRWLQEPEHLHKEVAVITTEMERYAPVLFKKLAQAGIPVRTRQTKKLSDHSLFQTVKAAFSVRMGRQGCFEPLLLQPHFEPLYTKRQETLRLYKVLGCPAQKEDLAQAWTVRQEMLLEDHLESPLTELEAFSALEQLILWLESIPERQTWLEWLDWFVDWIRPLKNKKRWQEMGKDASRLSELTAEMNGWQELRQMVQAGEWMNRFSTAQQPIDRTHFLDILSQLAEQVEVTVQPELHSGIYFLDAKRLRGDQFDVVFVLGCEEGNWPRAYSDNWLLPDQERLRLREEEVWLDLSWELRQRQLMPFFMSMLAAKQLLVFSYSTSNEDGKKQLPSSYLEEALAVFTKESLIKNDHSFEPIATLLWDACHSMMSGVQYAVFHKYQSQTQPDQSRAEQVYQTYAEQFPESWQSLLDRIQVEQERQLPTLTRFDGRIEDMNLIQKVQELLEKKVWSATELNQLVSCPFHFTASQFWGLREATAPTEGLSSLEEGNILHDVLCQSMHEFRQGDLTSLDDEQTYQRLLELVEEQVAQRVASSPIPRDPLSLCIDQHRVTQKIFSFWRHEISWRQETGYTQPPTYLELSFGLPIDMLRQSLGLLDMQSKTAPVEIPLAETRSIRLKGKIDRVDLDSEGFYAVYDYKSGNPPNSELVRSGKQLQLPLYLWALEQGFQLEPEKAMGASFYTAGKSIQSKDNRNTGLWRKELAHRIGISNRVGSRLDEHRWQEVQDYIRHRILEKVEQIEQGFGTVEPLWPDLDCQHCAYRTICRVSEYVSSKGKEDLEK</sequence>
<evidence type="ECO:0000256" key="2">
    <source>
        <dbReference type="ARBA" id="ARBA00022741"/>
    </source>
</evidence>
<evidence type="ECO:0000313" key="11">
    <source>
        <dbReference type="EMBL" id="TCS94918.1"/>
    </source>
</evidence>
<dbReference type="Proteomes" id="UP000294937">
    <property type="component" value="Unassembled WGS sequence"/>
</dbReference>
<evidence type="ECO:0000313" key="12">
    <source>
        <dbReference type="Proteomes" id="UP000294937"/>
    </source>
</evidence>
<dbReference type="GO" id="GO:0003677">
    <property type="term" value="F:DNA binding"/>
    <property type="evidence" value="ECO:0007669"/>
    <property type="project" value="UniProtKB-KW"/>
</dbReference>
<dbReference type="Gene3D" id="3.40.50.300">
    <property type="entry name" value="P-loop containing nucleotide triphosphate hydrolases"/>
    <property type="match status" value="2"/>
</dbReference>
<keyword evidence="2" id="KW-0547">Nucleotide-binding</keyword>
<dbReference type="SUPFAM" id="SSF52540">
    <property type="entry name" value="P-loop containing nucleoside triphosphate hydrolases"/>
    <property type="match status" value="1"/>
</dbReference>
<dbReference type="InterPro" id="IPR027417">
    <property type="entry name" value="P-loop_NTPase"/>
</dbReference>
<evidence type="ECO:0000256" key="1">
    <source>
        <dbReference type="ARBA" id="ARBA00022722"/>
    </source>
</evidence>
<dbReference type="GO" id="GO:0006281">
    <property type="term" value="P:DNA repair"/>
    <property type="evidence" value="ECO:0007669"/>
    <property type="project" value="UniProtKB-KW"/>
</dbReference>
<keyword evidence="3" id="KW-0227">DNA damage</keyword>
<dbReference type="InterPro" id="IPR011335">
    <property type="entry name" value="Restrct_endonuc-II-like"/>
</dbReference>
<feature type="domain" description="PD-(D/E)XK endonuclease-like" evidence="10">
    <location>
        <begin position="749"/>
        <end position="1063"/>
    </location>
</feature>
<evidence type="ECO:0000256" key="3">
    <source>
        <dbReference type="ARBA" id="ARBA00022763"/>
    </source>
</evidence>
<dbReference type="SUPFAM" id="SSF52980">
    <property type="entry name" value="Restriction endonuclease-like"/>
    <property type="match status" value="1"/>
</dbReference>
<comment type="caution">
    <text evidence="11">The sequence shown here is derived from an EMBL/GenBank/DDBJ whole genome shotgun (WGS) entry which is preliminary data.</text>
</comment>
<evidence type="ECO:0000256" key="9">
    <source>
        <dbReference type="ARBA" id="ARBA00023204"/>
    </source>
</evidence>
<evidence type="ECO:0000256" key="5">
    <source>
        <dbReference type="ARBA" id="ARBA00022806"/>
    </source>
</evidence>
<keyword evidence="12" id="KW-1185">Reference proteome</keyword>
<name>A0A4R3L748_9BACL</name>
<dbReference type="InterPro" id="IPR038726">
    <property type="entry name" value="PDDEXK_AddAB-type"/>
</dbReference>
<accession>A0A4R3L748</accession>
<keyword evidence="4" id="KW-0378">Hydrolase</keyword>
<dbReference type="Pfam" id="PF12705">
    <property type="entry name" value="PDDEXK_1"/>
    <property type="match status" value="1"/>
</dbReference>
<evidence type="ECO:0000256" key="6">
    <source>
        <dbReference type="ARBA" id="ARBA00022839"/>
    </source>
</evidence>
<keyword evidence="5 11" id="KW-0347">Helicase</keyword>
<dbReference type="GO" id="GO:0004527">
    <property type="term" value="F:exonuclease activity"/>
    <property type="evidence" value="ECO:0007669"/>
    <property type="project" value="UniProtKB-KW"/>
</dbReference>
<dbReference type="AlphaFoldDB" id="A0A4R3L748"/>
<keyword evidence="7" id="KW-0067">ATP-binding</keyword>
<gene>
    <name evidence="11" type="ORF">EDD58_103343</name>
</gene>
<reference evidence="11 12" key="1">
    <citation type="submission" date="2019-03" db="EMBL/GenBank/DDBJ databases">
        <title>Genomic Encyclopedia of Type Strains, Phase IV (KMG-IV): sequencing the most valuable type-strain genomes for metagenomic binning, comparative biology and taxonomic classification.</title>
        <authorList>
            <person name="Goeker M."/>
        </authorList>
    </citation>
    <scope>NUCLEOTIDE SEQUENCE [LARGE SCALE GENOMIC DNA]</scope>
    <source>
        <strain evidence="11 12">DSM 45707</strain>
    </source>
</reference>
<dbReference type="EMBL" id="SMAG01000003">
    <property type="protein sequence ID" value="TCS94918.1"/>
    <property type="molecule type" value="Genomic_DNA"/>
</dbReference>
<dbReference type="GO" id="GO:0005524">
    <property type="term" value="F:ATP binding"/>
    <property type="evidence" value="ECO:0007669"/>
    <property type="project" value="UniProtKB-KW"/>
</dbReference>
<keyword evidence="1" id="KW-0540">Nuclease</keyword>
<dbReference type="InterPro" id="IPR011604">
    <property type="entry name" value="PDDEXK-like_dom_sf"/>
</dbReference>
<evidence type="ECO:0000256" key="7">
    <source>
        <dbReference type="ARBA" id="ARBA00022840"/>
    </source>
</evidence>